<dbReference type="AlphaFoldDB" id="A0A5P1R954"/>
<organism evidence="3 4">
    <name type="scientific">Neptunomonas concharum</name>
    <dbReference type="NCBI Taxonomy" id="1031538"/>
    <lineage>
        <taxon>Bacteria</taxon>
        <taxon>Pseudomonadati</taxon>
        <taxon>Pseudomonadota</taxon>
        <taxon>Gammaproteobacteria</taxon>
        <taxon>Oceanospirillales</taxon>
        <taxon>Oceanospirillaceae</taxon>
        <taxon>Neptunomonas</taxon>
    </lineage>
</organism>
<dbReference type="InterPro" id="IPR029787">
    <property type="entry name" value="Nucleotide_cyclase"/>
</dbReference>
<evidence type="ECO:0000256" key="1">
    <source>
        <dbReference type="SAM" id="MobiDB-lite"/>
    </source>
</evidence>
<protein>
    <submittedName>
        <fullName evidence="3">GGDEF domain-containing protein</fullName>
    </submittedName>
</protein>
<dbReference type="InterPro" id="IPR000160">
    <property type="entry name" value="GGDEF_dom"/>
</dbReference>
<evidence type="ECO:0000259" key="2">
    <source>
        <dbReference type="PROSITE" id="PS50887"/>
    </source>
</evidence>
<name>A0A5P1R954_9GAMM</name>
<feature type="region of interest" description="Disordered" evidence="1">
    <location>
        <begin position="1"/>
        <end position="21"/>
    </location>
</feature>
<evidence type="ECO:0000313" key="4">
    <source>
        <dbReference type="Proteomes" id="UP000324760"/>
    </source>
</evidence>
<dbReference type="InterPro" id="IPR052155">
    <property type="entry name" value="Biofilm_reg_signaling"/>
</dbReference>
<dbReference type="SUPFAM" id="SSF55073">
    <property type="entry name" value="Nucleotide cyclase"/>
    <property type="match status" value="1"/>
</dbReference>
<dbReference type="PROSITE" id="PS50887">
    <property type="entry name" value="GGDEF"/>
    <property type="match status" value="1"/>
</dbReference>
<feature type="compositionally biased region" description="Polar residues" evidence="1">
    <location>
        <begin position="12"/>
        <end position="21"/>
    </location>
</feature>
<feature type="domain" description="GGDEF" evidence="2">
    <location>
        <begin position="169"/>
        <end position="290"/>
    </location>
</feature>
<dbReference type="Pfam" id="PF08448">
    <property type="entry name" value="PAS_4"/>
    <property type="match status" value="1"/>
</dbReference>
<accession>A0A5P1R954</accession>
<dbReference type="Proteomes" id="UP000324760">
    <property type="component" value="Chromosome"/>
</dbReference>
<gene>
    <name evidence="3" type="ORF">F0U83_05065</name>
</gene>
<dbReference type="InterPro" id="IPR013656">
    <property type="entry name" value="PAS_4"/>
</dbReference>
<dbReference type="SUPFAM" id="SSF55785">
    <property type="entry name" value="PYP-like sensor domain (PAS domain)"/>
    <property type="match status" value="1"/>
</dbReference>
<proteinExistence type="predicted"/>
<dbReference type="Gene3D" id="3.30.70.270">
    <property type="match status" value="1"/>
</dbReference>
<dbReference type="KEGG" id="ncu:F0U83_05065"/>
<dbReference type="SMART" id="SM00267">
    <property type="entry name" value="GGDEF"/>
    <property type="match status" value="1"/>
</dbReference>
<dbReference type="Gene3D" id="3.30.450.20">
    <property type="entry name" value="PAS domain"/>
    <property type="match status" value="1"/>
</dbReference>
<dbReference type="InterPro" id="IPR000014">
    <property type="entry name" value="PAS"/>
</dbReference>
<dbReference type="OrthoDB" id="9804955at2"/>
<dbReference type="NCBIfam" id="TIGR00254">
    <property type="entry name" value="GGDEF"/>
    <property type="match status" value="1"/>
</dbReference>
<dbReference type="EMBL" id="CP043869">
    <property type="protein sequence ID" value="QEQ96123.1"/>
    <property type="molecule type" value="Genomic_DNA"/>
</dbReference>
<dbReference type="InterPro" id="IPR043128">
    <property type="entry name" value="Rev_trsase/Diguanyl_cyclase"/>
</dbReference>
<keyword evidence="4" id="KW-1185">Reference proteome</keyword>
<dbReference type="PANTHER" id="PTHR44757">
    <property type="entry name" value="DIGUANYLATE CYCLASE DGCP"/>
    <property type="match status" value="1"/>
</dbReference>
<sequence>MRHTPIDGRVMSQLSPSDNFSTDKLANKSPFALVALDDNGLICYANESAGHVFHTPLQELVGLSLDKLNQSDDVISALNHGVQAAVQSQKTQQNRIPIMCGSGLQYFQITFQPEKNYTSLYFQNVSSLVDKEHFLRSQATHDALTGLFNRQQLFTMGAQDIARSRRYKYPVSLLVICIDNIRQINQTYGYNMGDHVLISVSRVLQELLRESDYVARLDNKSFVISLLDASLQQTEIVAKRVMRAIEEQDIRIADTSIPVEILCGGAQFDSAQDQLFDDLLLRAENNCQSD</sequence>
<dbReference type="InterPro" id="IPR035965">
    <property type="entry name" value="PAS-like_dom_sf"/>
</dbReference>
<reference evidence="3 4" key="1">
    <citation type="journal article" date="2019" name="Biochem. Eng. J.">
        <title>Metabolic engineering of the marine bacteria Neptunomonas concharum for the production of acetoin and meso-2,3-butanediol from acetate.</title>
        <authorList>
            <person name="Li W."/>
            <person name="Pu N."/>
            <person name="Liu C.-X."/>
            <person name="Yuan Q.-P."/>
            <person name="Li Z.-J."/>
        </authorList>
    </citation>
    <scope>NUCLEOTIDE SEQUENCE [LARGE SCALE GENOMIC DNA]</scope>
    <source>
        <strain evidence="3 4">JCM17730</strain>
    </source>
</reference>
<dbReference type="Pfam" id="PF00990">
    <property type="entry name" value="GGDEF"/>
    <property type="match status" value="1"/>
</dbReference>
<dbReference type="PANTHER" id="PTHR44757:SF2">
    <property type="entry name" value="BIOFILM ARCHITECTURE MAINTENANCE PROTEIN MBAA"/>
    <property type="match status" value="1"/>
</dbReference>
<dbReference type="CDD" id="cd01949">
    <property type="entry name" value="GGDEF"/>
    <property type="match status" value="1"/>
</dbReference>
<dbReference type="CDD" id="cd00130">
    <property type="entry name" value="PAS"/>
    <property type="match status" value="1"/>
</dbReference>
<evidence type="ECO:0000313" key="3">
    <source>
        <dbReference type="EMBL" id="QEQ96123.1"/>
    </source>
</evidence>